<evidence type="ECO:0000313" key="1">
    <source>
        <dbReference type="EMBL" id="TMS57101.1"/>
    </source>
</evidence>
<accession>A0ACD3SLT0</accession>
<keyword evidence="2" id="KW-1185">Reference proteome</keyword>
<dbReference type="EMBL" id="AKCV02000025">
    <property type="protein sequence ID" value="TMS57101.1"/>
    <property type="molecule type" value="Genomic_DNA"/>
</dbReference>
<reference evidence="1" key="1">
    <citation type="submission" date="2019-05" db="EMBL/GenBank/DDBJ databases">
        <title>Revised genome assembly of Burkholderiaceae (previously Ralstonia) sp. PBA.</title>
        <authorList>
            <person name="Gan H.M."/>
        </authorList>
    </citation>
    <scope>NUCLEOTIDE SEQUENCE</scope>
    <source>
        <strain evidence="1">PBA</strain>
    </source>
</reference>
<gene>
    <name evidence="1" type="ORF">MW7_014165</name>
</gene>
<name>A0ACD3SLT0_9BURK</name>
<proteinExistence type="predicted"/>
<sequence length="770" mass="84115">MKRLTGLWRALGQTHRTTAEWLALSLAVLTCVVVLVLTGSLRRADTLLYDQILSTRLEPVPYDVVLIGIDDASIRALGQWPWRRALHAALLDRLTDAGARAVVFDLVLAEESSAFPDDDTLLADAMRRNGATVLPVLVEGGSGAPVTYYPSARLRDAARSFGHIEAVIGDGGVVREAVLQQAIENGGWDHIAVAALRLVDPAWLPALQNVPRGSRYLIPFFGPPGHIPAFSYVDVLQGRVAPEHLEGRIVLIGAMASGMADAVNTPMTRDHKPMAGVELIASIVAALKAGMHITPISMAQHVAMTLLFVAGALIALRFLTPRHGLMVTCAIAAGILGLSAFLLLRVGIWMPPASAVLGVLVAYPLWSWRRQEAALRYLDHQLRNLSQSTIPLPVLRLFPASADADLFDHRGYQLAAAIRQLQSVSRFVSDGLNSLPDATMVVDLHGRVLMNNDAAQRYFARFGVRAKLNIFVLGNLLRLAGVLGDGEPLDLAAQRLRVDRQERMDREGMVQLLRATPFRATDQSVLGWIVSLTDITSIRRAEEEREEAVRFLTHDIRSPQASIMALVELRRQRHLALNETELLDRIERHAQETMALADGFVQLARAKSIDLQLEWFDLRSLLIDAADDVWALASAGDVNIEVQSRDDEVLIHADRSLMTRAVVNLLNNAIKYSPRATIVCIRLLTGESTVTIQIVDHGPGIPPAEVPTIFDAFRRARHQPGKLSGVGLGLAFVQVVAERHGGDVAVLETGASGTTMQLQLPRCAKDVQLD</sequence>
<comment type="caution">
    <text evidence="1">The sequence shown here is derived from an EMBL/GenBank/DDBJ whole genome shotgun (WGS) entry which is preliminary data.</text>
</comment>
<dbReference type="Proteomes" id="UP000004277">
    <property type="component" value="Unassembled WGS sequence"/>
</dbReference>
<organism evidence="1 2">
    <name type="scientific">Imbroritus primus</name>
    <dbReference type="NCBI Taxonomy" id="3058603"/>
    <lineage>
        <taxon>Bacteria</taxon>
        <taxon>Pseudomonadati</taxon>
        <taxon>Pseudomonadota</taxon>
        <taxon>Betaproteobacteria</taxon>
        <taxon>Burkholderiales</taxon>
        <taxon>Burkholderiaceae</taxon>
        <taxon>Imbroritus</taxon>
    </lineage>
</organism>
<evidence type="ECO:0000313" key="2">
    <source>
        <dbReference type="Proteomes" id="UP000004277"/>
    </source>
</evidence>
<protein>
    <submittedName>
        <fullName evidence="1">CHASE2 domain-containing protein</fullName>
    </submittedName>
</protein>